<proteinExistence type="predicted"/>
<feature type="transmembrane region" description="Helical" evidence="1">
    <location>
        <begin position="6"/>
        <end position="26"/>
    </location>
</feature>
<dbReference type="RefSeq" id="WP_055072709.1">
    <property type="nucleotide sequence ID" value="NZ_CYXY01000007.1"/>
</dbReference>
<keyword evidence="1" id="KW-0812">Transmembrane</keyword>
<keyword evidence="1" id="KW-1133">Transmembrane helix</keyword>
<evidence type="ECO:0000313" key="2">
    <source>
        <dbReference type="EMBL" id="CUM91427.1"/>
    </source>
</evidence>
<dbReference type="Proteomes" id="UP000095553">
    <property type="component" value="Unassembled WGS sequence"/>
</dbReference>
<name>A0A173SNT1_ANAHA</name>
<reference evidence="2 3" key="1">
    <citation type="submission" date="2015-09" db="EMBL/GenBank/DDBJ databases">
        <authorList>
            <consortium name="Pathogen Informatics"/>
        </authorList>
    </citation>
    <scope>NUCLEOTIDE SEQUENCE [LARGE SCALE GENOMIC DNA]</scope>
    <source>
        <strain evidence="2 3">2789STDY5834959</strain>
    </source>
</reference>
<keyword evidence="1" id="KW-0472">Membrane</keyword>
<dbReference type="AlphaFoldDB" id="A0A173SNT1"/>
<protein>
    <submittedName>
        <fullName evidence="2">Uncharacterized protein</fullName>
    </submittedName>
</protein>
<evidence type="ECO:0000256" key="1">
    <source>
        <dbReference type="SAM" id="Phobius"/>
    </source>
</evidence>
<sequence>MRKQVFATIGCAIFLLIVVGFLMMAYSSYTKHQEEIAEQKLIKQERKESRKTLQSSEEREWNLDCLWEHVIEIDGTEIEVPIKYNDLIKTLGNKVKEAKDKKIMLQNGQVLWLNCTKDEKDSMNNGKDKAMVYGISTQQDAKDSCVTIQKIKTGMSYDKLKEYYETPVTKDDSQNISVLQYADPKSDLDITQQNVTIYLDNNTVVGLGIYYDGSRED</sequence>
<dbReference type="EMBL" id="CYXY01000007">
    <property type="protein sequence ID" value="CUM91427.1"/>
    <property type="molecule type" value="Genomic_DNA"/>
</dbReference>
<accession>A0A173SNT1</accession>
<gene>
    <name evidence="2" type="ORF">ERS852571_01335</name>
</gene>
<organism evidence="2 3">
    <name type="scientific">Anaerostipes hadrus</name>
    <dbReference type="NCBI Taxonomy" id="649756"/>
    <lineage>
        <taxon>Bacteria</taxon>
        <taxon>Bacillati</taxon>
        <taxon>Bacillota</taxon>
        <taxon>Clostridia</taxon>
        <taxon>Lachnospirales</taxon>
        <taxon>Lachnospiraceae</taxon>
        <taxon>Anaerostipes</taxon>
    </lineage>
</organism>
<evidence type="ECO:0000313" key="3">
    <source>
        <dbReference type="Proteomes" id="UP000095553"/>
    </source>
</evidence>